<gene>
    <name evidence="3" type="ORF">HNQ67_000184</name>
</gene>
<evidence type="ECO:0000259" key="2">
    <source>
        <dbReference type="Pfam" id="PF00144"/>
    </source>
</evidence>
<feature type="signal peptide" evidence="1">
    <location>
        <begin position="1"/>
        <end position="29"/>
    </location>
</feature>
<dbReference type="Pfam" id="PF00144">
    <property type="entry name" value="Beta-lactamase"/>
    <property type="match status" value="1"/>
</dbReference>
<evidence type="ECO:0000256" key="1">
    <source>
        <dbReference type="SAM" id="SignalP"/>
    </source>
</evidence>
<protein>
    <submittedName>
        <fullName evidence="3">CubicO group peptidase (Beta-lactamase class C family)</fullName>
    </submittedName>
</protein>
<dbReference type="AlphaFoldDB" id="A0A7W8HVH4"/>
<dbReference type="EMBL" id="JACHFZ010000001">
    <property type="protein sequence ID" value="MBB5290688.1"/>
    <property type="molecule type" value="Genomic_DNA"/>
</dbReference>
<comment type="caution">
    <text evidence="3">The sequence shown here is derived from an EMBL/GenBank/DDBJ whole genome shotgun (WGS) entry which is preliminary data.</text>
</comment>
<evidence type="ECO:0000313" key="3">
    <source>
        <dbReference type="EMBL" id="MBB5290688.1"/>
    </source>
</evidence>
<keyword evidence="1" id="KW-0732">Signal</keyword>
<dbReference type="PANTHER" id="PTHR46825">
    <property type="entry name" value="D-ALANYL-D-ALANINE-CARBOXYPEPTIDASE/ENDOPEPTIDASE AMPH"/>
    <property type="match status" value="1"/>
</dbReference>
<dbReference type="Gene3D" id="3.40.710.10">
    <property type="entry name" value="DD-peptidase/beta-lactamase superfamily"/>
    <property type="match status" value="1"/>
</dbReference>
<dbReference type="Gene3D" id="2.40.128.600">
    <property type="match status" value="1"/>
</dbReference>
<dbReference type="RefSeq" id="WP_246347390.1">
    <property type="nucleotide sequence ID" value="NZ_BAAAFF010000003.1"/>
</dbReference>
<dbReference type="PANTHER" id="PTHR46825:SF15">
    <property type="entry name" value="BETA-LACTAMASE-RELATED DOMAIN-CONTAINING PROTEIN"/>
    <property type="match status" value="1"/>
</dbReference>
<feature type="chain" id="PRO_5030880767" evidence="1">
    <location>
        <begin position="30"/>
        <end position="508"/>
    </location>
</feature>
<dbReference type="InterPro" id="IPR012338">
    <property type="entry name" value="Beta-lactam/transpept-like"/>
</dbReference>
<dbReference type="InterPro" id="IPR050491">
    <property type="entry name" value="AmpC-like"/>
</dbReference>
<keyword evidence="4" id="KW-1185">Reference proteome</keyword>
<dbReference type="SUPFAM" id="SSF56601">
    <property type="entry name" value="beta-lactamase/transpeptidase-like"/>
    <property type="match status" value="1"/>
</dbReference>
<feature type="domain" description="Beta-lactamase-related" evidence="2">
    <location>
        <begin position="46"/>
        <end position="367"/>
    </location>
</feature>
<dbReference type="Proteomes" id="UP000566663">
    <property type="component" value="Unassembled WGS sequence"/>
</dbReference>
<reference evidence="3 4" key="1">
    <citation type="submission" date="2020-08" db="EMBL/GenBank/DDBJ databases">
        <title>Genomic Encyclopedia of Type Strains, Phase IV (KMG-IV): sequencing the most valuable type-strain genomes for metagenomic binning, comparative biology and taxonomic classification.</title>
        <authorList>
            <person name="Goeker M."/>
        </authorList>
    </citation>
    <scope>NUCLEOTIDE SEQUENCE [LARGE SCALE GENOMIC DNA]</scope>
    <source>
        <strain evidence="3 4">DSM 25335</strain>
    </source>
</reference>
<organism evidence="3 4">
    <name type="scientific">Brevundimonas basaltis</name>
    <dbReference type="NCBI Taxonomy" id="472166"/>
    <lineage>
        <taxon>Bacteria</taxon>
        <taxon>Pseudomonadati</taxon>
        <taxon>Pseudomonadota</taxon>
        <taxon>Alphaproteobacteria</taxon>
        <taxon>Caulobacterales</taxon>
        <taxon>Caulobacteraceae</taxon>
        <taxon>Brevundimonas</taxon>
    </lineage>
</organism>
<accession>A0A7W8HVH4</accession>
<evidence type="ECO:0000313" key="4">
    <source>
        <dbReference type="Proteomes" id="UP000566663"/>
    </source>
</evidence>
<proteinExistence type="predicted"/>
<name>A0A7W8HVH4_9CAUL</name>
<dbReference type="InterPro" id="IPR001466">
    <property type="entry name" value="Beta-lactam-related"/>
</dbReference>
<sequence>MKDRSMTDLFRLAALAAAAVLLAPATVIAEPDDDRFRADADAFIRRALDQVGVVPGLSIAVVDGEDVLLSAGYGVADLETGAPVDADTRFYIASSTKSFTALAIAAVAARGDLDLDAPVSTWSDIPAAREDLFSGVSLTDLLSHRSGLDNSPMSFRAAMTGEHTPEAMRGLVAVTELRANAPHGTFRYSNAGYNLATTLLEARDGRDWRVLVRDEVLRPIGMTDTTGWMSEARAGGVVAAGHLGYGTDGPVRSPLQKVDATMQSAGGLVSTADDMALWLEIQINDGVLDGRRAFPAGLVASTHRPLATNNATFGPYVREAYGLGWQIGRYRDDVLIHHFGNFAGSRAHVSFMPERRLGVAVMVNEDAVAGELADLVANYVYDWHAGRPDLEAAYDTALTAILAERDRGQASIARQSAERAMRPWMLARPLSAYAGTYVNPIFGTVRIAERDGVLVVTTGVMEAVAEPFTRPESIRVELAPLQGQVLQFAPEGEMPASLMFLGETFQRR</sequence>